<comment type="catalytic activity">
    <reaction evidence="4">
        <text>glycine + O2 + H2O = glyoxylate + H2O2 + NH4(+)</text>
        <dbReference type="Rhea" id="RHEA:11532"/>
        <dbReference type="ChEBI" id="CHEBI:15377"/>
        <dbReference type="ChEBI" id="CHEBI:15379"/>
        <dbReference type="ChEBI" id="CHEBI:16240"/>
        <dbReference type="ChEBI" id="CHEBI:28938"/>
        <dbReference type="ChEBI" id="CHEBI:36655"/>
        <dbReference type="ChEBI" id="CHEBI:57305"/>
        <dbReference type="EC" id="1.4.3.19"/>
    </reaction>
</comment>
<dbReference type="SUPFAM" id="SSF54373">
    <property type="entry name" value="FAD-linked reductases, C-terminal domain"/>
    <property type="match status" value="1"/>
</dbReference>
<dbReference type="EMBL" id="FMVM01000003">
    <property type="protein sequence ID" value="SCY20202.1"/>
    <property type="molecule type" value="Genomic_DNA"/>
</dbReference>
<evidence type="ECO:0000313" key="8">
    <source>
        <dbReference type="Proteomes" id="UP000198538"/>
    </source>
</evidence>
<keyword evidence="3" id="KW-0560">Oxidoreductase</keyword>
<keyword evidence="8" id="KW-1185">Reference proteome</keyword>
<dbReference type="InterPro" id="IPR036188">
    <property type="entry name" value="FAD/NAD-bd_sf"/>
</dbReference>
<comment type="pathway">
    <text evidence="1">Cofactor biosynthesis; thiamine diphosphate biosynthesis.</text>
</comment>
<dbReference type="UniPathway" id="UPA00060"/>
<evidence type="ECO:0000256" key="5">
    <source>
        <dbReference type="ARBA" id="ARBA00050018"/>
    </source>
</evidence>
<dbReference type="Pfam" id="PF01266">
    <property type="entry name" value="DAO"/>
    <property type="match status" value="1"/>
</dbReference>
<evidence type="ECO:0000259" key="6">
    <source>
        <dbReference type="Pfam" id="PF01266"/>
    </source>
</evidence>
<dbReference type="SUPFAM" id="SSF51905">
    <property type="entry name" value="FAD/NAD(P)-binding domain"/>
    <property type="match status" value="1"/>
</dbReference>
<evidence type="ECO:0000313" key="7">
    <source>
        <dbReference type="EMBL" id="SCY20202.1"/>
    </source>
</evidence>
<dbReference type="Gene3D" id="3.30.9.10">
    <property type="entry name" value="D-Amino Acid Oxidase, subunit A, domain 2"/>
    <property type="match status" value="1"/>
</dbReference>
<dbReference type="InterPro" id="IPR012727">
    <property type="entry name" value="Gly_oxidase_ThiO"/>
</dbReference>
<evidence type="ECO:0000256" key="4">
    <source>
        <dbReference type="ARBA" id="ARBA00049872"/>
    </source>
</evidence>
<dbReference type="Gene3D" id="3.50.50.60">
    <property type="entry name" value="FAD/NAD(P)-binding domain"/>
    <property type="match status" value="1"/>
</dbReference>
<dbReference type="PANTHER" id="PTHR13847">
    <property type="entry name" value="SARCOSINE DEHYDROGENASE-RELATED"/>
    <property type="match status" value="1"/>
</dbReference>
<sequence>MVQRGPSQPEEVIDSSCEQDKFKRLPLSETLTKKPETFHAETIIVGGGVIGCAIAFELASRGQEVLLVEQSEIASGASCAAAGMLAADSEDFAHPLMAQAAYDSRELLHKHKEQISALTGMDLGLRRNGFITPFRSYGDLSKYKDKRNTTSGVQQLWWDRSTVQREALWLNRDTYGAYYRSLESEVLPVSLTRAYARSAEMMGARILEGVQDVQLIVDKHGVQGIKTAKGEMCCKHIIIAAGLHGEQLMHQVGVVLPSSPVKGEMLAVRFTTDQAGGRPDRTVYAEDVYIVPKANGEVWIGATSLPGRKDHSVSANSMQRLLGAASYWVPGIKEADFVRAWAGIRPSTPDGLPYIGKCEGISGLYAAYGHFRNGILLSAITGRWIADMVEGKSAEEIGIEAFSPERLNRKGVMS</sequence>
<gene>
    <name evidence="7" type="ORF">SAMN05720606_10394</name>
</gene>
<dbReference type="PANTHER" id="PTHR13847:SF289">
    <property type="entry name" value="GLYCINE OXIDASE"/>
    <property type="match status" value="1"/>
</dbReference>
<reference evidence="8" key="1">
    <citation type="submission" date="2016-10" db="EMBL/GenBank/DDBJ databases">
        <authorList>
            <person name="Varghese N."/>
            <person name="Submissions S."/>
        </authorList>
    </citation>
    <scope>NUCLEOTIDE SEQUENCE [LARGE SCALE GENOMIC DNA]</scope>
    <source>
        <strain evidence="8">BL9</strain>
    </source>
</reference>
<evidence type="ECO:0000256" key="1">
    <source>
        <dbReference type="ARBA" id="ARBA00004948"/>
    </source>
</evidence>
<feature type="domain" description="FAD dependent oxidoreductase" evidence="6">
    <location>
        <begin position="42"/>
        <end position="388"/>
    </location>
</feature>
<organism evidence="7 8">
    <name type="scientific">Paenibacillus polysaccharolyticus</name>
    <dbReference type="NCBI Taxonomy" id="582692"/>
    <lineage>
        <taxon>Bacteria</taxon>
        <taxon>Bacillati</taxon>
        <taxon>Bacillota</taxon>
        <taxon>Bacilli</taxon>
        <taxon>Bacillales</taxon>
        <taxon>Paenibacillaceae</taxon>
        <taxon>Paenibacillus</taxon>
    </lineage>
</organism>
<dbReference type="GO" id="GO:0005737">
    <property type="term" value="C:cytoplasm"/>
    <property type="evidence" value="ECO:0007669"/>
    <property type="project" value="TreeGrafter"/>
</dbReference>
<accession>A0A1G5DZN8</accession>
<evidence type="ECO:0000256" key="2">
    <source>
        <dbReference type="ARBA" id="ARBA00022977"/>
    </source>
</evidence>
<dbReference type="InterPro" id="IPR006076">
    <property type="entry name" value="FAD-dep_OxRdtase"/>
</dbReference>
<dbReference type="EC" id="1.4.3.19" evidence="5"/>
<protein>
    <recommendedName>
        <fullName evidence="5">glycine oxidase</fullName>
        <ecNumber evidence="5">1.4.3.19</ecNumber>
    </recommendedName>
</protein>
<dbReference type="GO" id="GO:0009229">
    <property type="term" value="P:thiamine diphosphate biosynthetic process"/>
    <property type="evidence" value="ECO:0007669"/>
    <property type="project" value="UniProtKB-UniPathway"/>
</dbReference>
<dbReference type="AlphaFoldDB" id="A0A1G5DZN8"/>
<dbReference type="NCBIfam" id="TIGR02352">
    <property type="entry name" value="thiamin_ThiO"/>
    <property type="match status" value="1"/>
</dbReference>
<dbReference type="GO" id="GO:0050660">
    <property type="term" value="F:flavin adenine dinucleotide binding"/>
    <property type="evidence" value="ECO:0007669"/>
    <property type="project" value="InterPro"/>
</dbReference>
<name>A0A1G5DZN8_9BACL</name>
<dbReference type="Proteomes" id="UP000198538">
    <property type="component" value="Unassembled WGS sequence"/>
</dbReference>
<proteinExistence type="predicted"/>
<dbReference type="GO" id="GO:0043799">
    <property type="term" value="F:glycine oxidase activity"/>
    <property type="evidence" value="ECO:0007669"/>
    <property type="project" value="UniProtKB-EC"/>
</dbReference>
<dbReference type="GO" id="GO:0009228">
    <property type="term" value="P:thiamine biosynthetic process"/>
    <property type="evidence" value="ECO:0007669"/>
    <property type="project" value="UniProtKB-KW"/>
</dbReference>
<evidence type="ECO:0000256" key="3">
    <source>
        <dbReference type="ARBA" id="ARBA00023002"/>
    </source>
</evidence>
<dbReference type="RefSeq" id="WP_167375645.1">
    <property type="nucleotide sequence ID" value="NZ_FMVM01000003.1"/>
</dbReference>
<keyword evidence="2" id="KW-0784">Thiamine biosynthesis</keyword>
<dbReference type="STRING" id="582692.SAMN05720606_10394"/>